<keyword evidence="1" id="KW-0732">Signal</keyword>
<evidence type="ECO:0000313" key="3">
    <source>
        <dbReference type="Proteomes" id="UP001221413"/>
    </source>
</evidence>
<accession>A0AAD6ITX3</accession>
<feature type="signal peptide" evidence="1">
    <location>
        <begin position="1"/>
        <end position="19"/>
    </location>
</feature>
<feature type="chain" id="PRO_5042206378" evidence="1">
    <location>
        <begin position="20"/>
        <end position="221"/>
    </location>
</feature>
<dbReference type="AlphaFoldDB" id="A0AAD6ITX3"/>
<reference evidence="2" key="1">
    <citation type="submission" date="2023-01" db="EMBL/GenBank/DDBJ databases">
        <title>The chitinases involved in constricting ring structure development in the nematode-trapping fungus Drechslerella dactyloides.</title>
        <authorList>
            <person name="Wang R."/>
            <person name="Zhang L."/>
            <person name="Tang P."/>
            <person name="Li S."/>
            <person name="Liang L."/>
        </authorList>
    </citation>
    <scope>NUCLEOTIDE SEQUENCE</scope>
    <source>
        <strain evidence="2">YMF1.00031</strain>
    </source>
</reference>
<evidence type="ECO:0000313" key="2">
    <source>
        <dbReference type="EMBL" id="KAJ6258336.1"/>
    </source>
</evidence>
<dbReference type="Proteomes" id="UP001221413">
    <property type="component" value="Unassembled WGS sequence"/>
</dbReference>
<keyword evidence="3" id="KW-1185">Reference proteome</keyword>
<gene>
    <name evidence="2" type="ORF">Dda_6376</name>
</gene>
<proteinExistence type="predicted"/>
<sequence>MRFAGALVFAAPYISAASAASSEGVLWVGSSGTSSAILAPGVPNNPLEHMNTLRKRQEICFNDNYCWSPDVSDMINAMRSQGDVSWTVQGGDYQTIFCSSPNNCLIKGKAVDGATSATATFNLIAEAIEACVYNCRTFESTPSDWVHCTEQIGSNPHFDVTALGSFLDSGAQAAASWVHVGDLPPADVKELEKCVREPVNALSQLPGLLSKPGVEKLSANE</sequence>
<name>A0AAD6ITX3_DREDA</name>
<dbReference type="EMBL" id="JAQGDS010000008">
    <property type="protein sequence ID" value="KAJ6258336.1"/>
    <property type="molecule type" value="Genomic_DNA"/>
</dbReference>
<comment type="caution">
    <text evidence="2">The sequence shown here is derived from an EMBL/GenBank/DDBJ whole genome shotgun (WGS) entry which is preliminary data.</text>
</comment>
<protein>
    <submittedName>
        <fullName evidence="2">Uncharacterized protein</fullName>
    </submittedName>
</protein>
<evidence type="ECO:0000256" key="1">
    <source>
        <dbReference type="SAM" id="SignalP"/>
    </source>
</evidence>
<organism evidence="2 3">
    <name type="scientific">Drechslerella dactyloides</name>
    <name type="common">Nematode-trapping fungus</name>
    <name type="synonym">Arthrobotrys dactyloides</name>
    <dbReference type="NCBI Taxonomy" id="74499"/>
    <lineage>
        <taxon>Eukaryota</taxon>
        <taxon>Fungi</taxon>
        <taxon>Dikarya</taxon>
        <taxon>Ascomycota</taxon>
        <taxon>Pezizomycotina</taxon>
        <taxon>Orbiliomycetes</taxon>
        <taxon>Orbiliales</taxon>
        <taxon>Orbiliaceae</taxon>
        <taxon>Drechslerella</taxon>
    </lineage>
</organism>